<dbReference type="Pfam" id="PF01593">
    <property type="entry name" value="Amino_oxidase"/>
    <property type="match status" value="1"/>
</dbReference>
<keyword evidence="3" id="KW-0274">FAD</keyword>
<dbReference type="NCBIfam" id="TIGR00562">
    <property type="entry name" value="proto_IX_ox"/>
    <property type="match status" value="1"/>
</dbReference>
<dbReference type="InterPro" id="IPR036188">
    <property type="entry name" value="FAD/NAD-bd_sf"/>
</dbReference>
<organism evidence="8">
    <name type="scientific">freshwater metagenome</name>
    <dbReference type="NCBI Taxonomy" id="449393"/>
    <lineage>
        <taxon>unclassified sequences</taxon>
        <taxon>metagenomes</taxon>
        <taxon>ecological metagenomes</taxon>
    </lineage>
</organism>
<accession>A0A6J6C3S1</accession>
<dbReference type="Gene3D" id="3.50.50.60">
    <property type="entry name" value="FAD/NAD(P)-binding domain"/>
    <property type="match status" value="1"/>
</dbReference>
<evidence type="ECO:0000256" key="6">
    <source>
        <dbReference type="ARBA" id="ARBA00023444"/>
    </source>
</evidence>
<keyword evidence="4" id="KW-0560">Oxidoreductase</keyword>
<dbReference type="GO" id="GO:0004729">
    <property type="term" value="F:oxygen-dependent protoporphyrinogen oxidase activity"/>
    <property type="evidence" value="ECO:0007669"/>
    <property type="project" value="InterPro"/>
</dbReference>
<dbReference type="EMBL" id="CAEZSF010000131">
    <property type="protein sequence ID" value="CAB4545687.1"/>
    <property type="molecule type" value="Genomic_DNA"/>
</dbReference>
<evidence type="ECO:0000259" key="7">
    <source>
        <dbReference type="Pfam" id="PF01593"/>
    </source>
</evidence>
<evidence type="ECO:0000256" key="4">
    <source>
        <dbReference type="ARBA" id="ARBA00023002"/>
    </source>
</evidence>
<dbReference type="InterPro" id="IPR002937">
    <property type="entry name" value="Amino_oxidase"/>
</dbReference>
<dbReference type="SUPFAM" id="SSF51905">
    <property type="entry name" value="FAD/NAD(P)-binding domain"/>
    <property type="match status" value="1"/>
</dbReference>
<gene>
    <name evidence="8" type="ORF">UFOPK1358_01298</name>
</gene>
<dbReference type="InterPro" id="IPR004572">
    <property type="entry name" value="Protoporphyrinogen_oxidase"/>
</dbReference>
<feature type="domain" description="Amine oxidase" evidence="7">
    <location>
        <begin position="11"/>
        <end position="460"/>
    </location>
</feature>
<comment type="cofactor">
    <cofactor evidence="1">
        <name>FAD</name>
        <dbReference type="ChEBI" id="CHEBI:57692"/>
    </cofactor>
</comment>
<dbReference type="InterPro" id="IPR050464">
    <property type="entry name" value="Zeta_carotene_desat/Oxidored"/>
</dbReference>
<dbReference type="PANTHER" id="PTHR42923:SF3">
    <property type="entry name" value="PROTOPORPHYRINOGEN OXIDASE"/>
    <property type="match status" value="1"/>
</dbReference>
<dbReference type="AlphaFoldDB" id="A0A6J6C3S1"/>
<sequence length="463" mass="48628">MSQLLIIGGGITGLAAAWEAVQFPRVEVTLIDAQPRLGGKILGSAMALPDGQTMMLDEGADAFLCRVPDAVQLCTELGLESEFTHPAVGRAQVFVGGELRFLPTDTVLGVPVDFEPLAASGLLSDAGMERARSEVDSNWSAPTGDVSIGAFLTQRYGRELVDHVVGPLIGGINAGDVDTLSLQAVTPQLFDAAAGGGSLTLALRKQAQRAAPLPNEPVFTALLGGTTVLVEALHDALEARGVRIVTETEAVSCALSGQDKIITELTTGSFTADEVLICTPAPSAAHLLGRISPETSAQLEQITYSSVALLTFVFDRAAVACELPASGFLVPRTAGLLMTAASVGSTKWAHWDDGRHVVLRVSAGHDRDPRGVELTDQELADGLLRDLATTLGITEAPLATRVSRWPNGFAQYRVGHLELVDSLERSLLRDCPKIMLAGASYRGLGIPACIRQGRSAAARLVDG</sequence>
<name>A0A6J6C3S1_9ZZZZ</name>
<dbReference type="GO" id="GO:0006783">
    <property type="term" value="P:heme biosynthetic process"/>
    <property type="evidence" value="ECO:0007669"/>
    <property type="project" value="UniProtKB-KW"/>
</dbReference>
<comment type="pathway">
    <text evidence="6">Porphyrin-containing compound metabolism.</text>
</comment>
<dbReference type="SUPFAM" id="SSF54373">
    <property type="entry name" value="FAD-linked reductases, C-terminal domain"/>
    <property type="match status" value="1"/>
</dbReference>
<evidence type="ECO:0000256" key="1">
    <source>
        <dbReference type="ARBA" id="ARBA00001974"/>
    </source>
</evidence>
<dbReference type="Gene3D" id="3.90.660.20">
    <property type="entry name" value="Protoporphyrinogen oxidase, mitochondrial, domain 2"/>
    <property type="match status" value="1"/>
</dbReference>
<evidence type="ECO:0000256" key="5">
    <source>
        <dbReference type="ARBA" id="ARBA00023133"/>
    </source>
</evidence>
<evidence type="ECO:0000313" key="8">
    <source>
        <dbReference type="EMBL" id="CAB4545687.1"/>
    </source>
</evidence>
<proteinExistence type="predicted"/>
<keyword evidence="2" id="KW-0285">Flavoprotein</keyword>
<reference evidence="8" key="1">
    <citation type="submission" date="2020-05" db="EMBL/GenBank/DDBJ databases">
        <authorList>
            <person name="Chiriac C."/>
            <person name="Salcher M."/>
            <person name="Ghai R."/>
            <person name="Kavagutti S V."/>
        </authorList>
    </citation>
    <scope>NUCLEOTIDE SEQUENCE</scope>
</reference>
<dbReference type="PANTHER" id="PTHR42923">
    <property type="entry name" value="PROTOPORPHYRINOGEN OXIDASE"/>
    <property type="match status" value="1"/>
</dbReference>
<dbReference type="Gene3D" id="1.10.3110.10">
    <property type="entry name" value="protoporphyrinogen ix oxidase, domain 3"/>
    <property type="match status" value="1"/>
</dbReference>
<evidence type="ECO:0000256" key="2">
    <source>
        <dbReference type="ARBA" id="ARBA00022630"/>
    </source>
</evidence>
<protein>
    <submittedName>
        <fullName evidence="8">Unannotated protein</fullName>
    </submittedName>
</protein>
<evidence type="ECO:0000256" key="3">
    <source>
        <dbReference type="ARBA" id="ARBA00022827"/>
    </source>
</evidence>
<keyword evidence="5" id="KW-0350">Heme biosynthesis</keyword>